<comment type="similarity">
    <text evidence="1">Belongs to the UPF0488 family.</text>
</comment>
<dbReference type="PANTHER" id="PTHR13602:SF2">
    <property type="entry name" value="UPF0488 PROTEIN C8ORF33"/>
    <property type="match status" value="1"/>
</dbReference>
<comment type="caution">
    <text evidence="2">The sequence shown here is derived from an EMBL/GenBank/DDBJ whole genome shotgun (WGS) entry which is preliminary data.</text>
</comment>
<dbReference type="Proteomes" id="UP001162164">
    <property type="component" value="Unassembled WGS sequence"/>
</dbReference>
<keyword evidence="3" id="KW-1185">Reference proteome</keyword>
<evidence type="ECO:0000313" key="3">
    <source>
        <dbReference type="Proteomes" id="UP001162164"/>
    </source>
</evidence>
<evidence type="ECO:0000256" key="1">
    <source>
        <dbReference type="ARBA" id="ARBA00005707"/>
    </source>
</evidence>
<accession>A0ABQ9JTT1</accession>
<dbReference type="InterPro" id="IPR029274">
    <property type="entry name" value="DUF4615"/>
</dbReference>
<proteinExistence type="inferred from homology"/>
<reference evidence="2" key="1">
    <citation type="journal article" date="2023" name="Insect Mol. Biol.">
        <title>Genome sequencing provides insights into the evolution of gene families encoding plant cell wall-degrading enzymes in longhorned beetles.</title>
        <authorList>
            <person name="Shin N.R."/>
            <person name="Okamura Y."/>
            <person name="Kirsch R."/>
            <person name="Pauchet Y."/>
        </authorList>
    </citation>
    <scope>NUCLEOTIDE SEQUENCE</scope>
    <source>
        <strain evidence="2">MMC_N1</strain>
    </source>
</reference>
<organism evidence="2 3">
    <name type="scientific">Molorchus minor</name>
    <dbReference type="NCBI Taxonomy" id="1323400"/>
    <lineage>
        <taxon>Eukaryota</taxon>
        <taxon>Metazoa</taxon>
        <taxon>Ecdysozoa</taxon>
        <taxon>Arthropoda</taxon>
        <taxon>Hexapoda</taxon>
        <taxon>Insecta</taxon>
        <taxon>Pterygota</taxon>
        <taxon>Neoptera</taxon>
        <taxon>Endopterygota</taxon>
        <taxon>Coleoptera</taxon>
        <taxon>Polyphaga</taxon>
        <taxon>Cucujiformia</taxon>
        <taxon>Chrysomeloidea</taxon>
        <taxon>Cerambycidae</taxon>
        <taxon>Lamiinae</taxon>
        <taxon>Monochamini</taxon>
        <taxon>Molorchus</taxon>
    </lineage>
</organism>
<evidence type="ECO:0000313" key="2">
    <source>
        <dbReference type="EMBL" id="KAJ8981299.1"/>
    </source>
</evidence>
<gene>
    <name evidence="2" type="ORF">NQ317_004035</name>
</gene>
<dbReference type="Pfam" id="PF15393">
    <property type="entry name" value="DUF4615"/>
    <property type="match status" value="1"/>
</dbReference>
<name>A0ABQ9JTT1_9CUCU</name>
<sequence length="227" mass="25699">MPAKPKLYKNSKNAANRPSCSHQIENQVTSVMTPEFQQKFELELCWCIQQIQVALKSGKLNNKQAQDHTKALNTLMSNTTSIVKKRQVMRLSFGDYREKNGNRRQKKDKKILGLSVAEDGTESGAKPTVGRRIRSRRWSPSVGVVVFKDLLVEVCTLRINVKPAVPCKKSVFIKKSVFTESDGNKFKFNFPLIKDDINNGLLSVKIEDEHPNDTINKNNYTSGTTKK</sequence>
<dbReference type="EMBL" id="JAPWTJ010000191">
    <property type="protein sequence ID" value="KAJ8981299.1"/>
    <property type="molecule type" value="Genomic_DNA"/>
</dbReference>
<dbReference type="PANTHER" id="PTHR13602">
    <property type="entry name" value="UPF0488 PROTEIN C8ORF33"/>
    <property type="match status" value="1"/>
</dbReference>
<protein>
    <submittedName>
        <fullName evidence="2">Uncharacterized protein</fullName>
    </submittedName>
</protein>